<reference evidence="2 3" key="1">
    <citation type="journal article" date="2015" name="Biotechnol. Biofuels">
        <title>Enhanced degradation of softwood versus hardwood by the white-rot fungus Pycnoporus coccineus.</title>
        <authorList>
            <person name="Couturier M."/>
            <person name="Navarro D."/>
            <person name="Chevret D."/>
            <person name="Henrissat B."/>
            <person name="Piumi F."/>
            <person name="Ruiz-Duenas F.J."/>
            <person name="Martinez A.T."/>
            <person name="Grigoriev I.V."/>
            <person name="Riley R."/>
            <person name="Lipzen A."/>
            <person name="Berrin J.G."/>
            <person name="Master E.R."/>
            <person name="Rosso M.N."/>
        </authorList>
    </citation>
    <scope>NUCLEOTIDE SEQUENCE [LARGE SCALE GENOMIC DNA]</scope>
    <source>
        <strain evidence="2 3">BRFM310</strain>
    </source>
</reference>
<gene>
    <name evidence="2" type="ORF">PYCCODRAFT_1427000</name>
</gene>
<evidence type="ECO:0000313" key="2">
    <source>
        <dbReference type="EMBL" id="OSC99669.1"/>
    </source>
</evidence>
<sequence length="216" mass="24678">MYWFFPFTNSLGDMEHARALKMFSDFQQLRQIQLLISLGPVGSSDPLTEQNRVLSPWRIPRLLSMIKSLQLSTIILHFGWINYRYSLTRDELLTCMGSEALRNALKPFPMLSHLRFILTENNPAFDEAWWLDKLTARLPSFKQAIRVELIFPRDFDDLALEPDGWQNLWARSEVESSCADLEEGSASQVPDSPISSDSIEADDEPGRSPESSDPSP</sequence>
<evidence type="ECO:0000256" key="1">
    <source>
        <dbReference type="SAM" id="MobiDB-lite"/>
    </source>
</evidence>
<feature type="compositionally biased region" description="Polar residues" evidence="1">
    <location>
        <begin position="185"/>
        <end position="198"/>
    </location>
</feature>
<feature type="region of interest" description="Disordered" evidence="1">
    <location>
        <begin position="179"/>
        <end position="216"/>
    </location>
</feature>
<dbReference type="EMBL" id="KZ084125">
    <property type="protein sequence ID" value="OSC99669.1"/>
    <property type="molecule type" value="Genomic_DNA"/>
</dbReference>
<protein>
    <submittedName>
        <fullName evidence="2">Uncharacterized protein</fullName>
    </submittedName>
</protein>
<accession>A0A1Y2IEP9</accession>
<organism evidence="2 3">
    <name type="scientific">Trametes coccinea (strain BRFM310)</name>
    <name type="common">Pycnoporus coccineus</name>
    <dbReference type="NCBI Taxonomy" id="1353009"/>
    <lineage>
        <taxon>Eukaryota</taxon>
        <taxon>Fungi</taxon>
        <taxon>Dikarya</taxon>
        <taxon>Basidiomycota</taxon>
        <taxon>Agaricomycotina</taxon>
        <taxon>Agaricomycetes</taxon>
        <taxon>Polyporales</taxon>
        <taxon>Polyporaceae</taxon>
        <taxon>Trametes</taxon>
    </lineage>
</organism>
<evidence type="ECO:0000313" key="3">
    <source>
        <dbReference type="Proteomes" id="UP000193067"/>
    </source>
</evidence>
<keyword evidence="3" id="KW-1185">Reference proteome</keyword>
<proteinExistence type="predicted"/>
<name>A0A1Y2IEP9_TRAC3</name>
<dbReference type="OrthoDB" id="2764508at2759"/>
<dbReference type="AlphaFoldDB" id="A0A1Y2IEP9"/>
<dbReference type="Proteomes" id="UP000193067">
    <property type="component" value="Unassembled WGS sequence"/>
</dbReference>